<feature type="transmembrane region" description="Helical" evidence="6">
    <location>
        <begin position="59"/>
        <end position="80"/>
    </location>
</feature>
<feature type="transmembrane region" description="Helical" evidence="6">
    <location>
        <begin position="100"/>
        <end position="119"/>
    </location>
</feature>
<dbReference type="GeneID" id="59289072"/>
<dbReference type="OrthoDB" id="4139357at2759"/>
<keyword evidence="3 6" id="KW-0812">Transmembrane</keyword>
<evidence type="ECO:0000256" key="2">
    <source>
        <dbReference type="ARBA" id="ARBA00022448"/>
    </source>
</evidence>
<accession>A0A8H6L3P2</accession>
<feature type="transmembrane region" description="Helical" evidence="6">
    <location>
        <begin position="431"/>
        <end position="451"/>
    </location>
</feature>
<dbReference type="Pfam" id="PF00083">
    <property type="entry name" value="Sugar_tr"/>
    <property type="match status" value="1"/>
</dbReference>
<keyword evidence="5 6" id="KW-0472">Membrane</keyword>
<dbReference type="PROSITE" id="PS50850">
    <property type="entry name" value="MFS"/>
    <property type="match status" value="1"/>
</dbReference>
<feature type="transmembrane region" description="Helical" evidence="6">
    <location>
        <begin position="246"/>
        <end position="265"/>
    </location>
</feature>
<gene>
    <name evidence="8" type="ORF">HO173_007415</name>
</gene>
<keyword evidence="2" id="KW-0813">Transport</keyword>
<keyword evidence="9" id="KW-1185">Reference proteome</keyword>
<dbReference type="Gene3D" id="1.20.1250.20">
    <property type="entry name" value="MFS general substrate transporter like domains"/>
    <property type="match status" value="1"/>
</dbReference>
<dbReference type="PANTHER" id="PTHR23511:SF3">
    <property type="entry name" value="MAJOR FACILITATOR SUPERFAMILY (MFS) PROFILE DOMAIN-CONTAINING PROTEIN"/>
    <property type="match status" value="1"/>
</dbReference>
<comment type="caution">
    <text evidence="8">The sequence shown here is derived from an EMBL/GenBank/DDBJ whole genome shotgun (WGS) entry which is preliminary data.</text>
</comment>
<sequence>MSFSTPLLLPEIEDSPGDRLHYQNGHFRDPEMEGLTLYEKKALLVNRELDSHGMGKYQWYIFFLCGFGYLVDLLYAQAFGLVEPAMQQEFGFGPQDSGHIFSSFSAGLTAGAFVWGVLVDIIGRQYAFNLTVLISSVFGLCLAAPSTYNGVLVLTAFVGFGVGGNIPIDTTICLEFLPQNRRFLLAMLSIFQPLGVVISSGIAYGFIPFYSCGNGADQKPLPACSSSTLAPGAPCCTKASNMGWRYTLICLGAICVTIFFLRFVVFRFQESPKFLLYRDRDDKAVEVLQKIAKFNGRESSITLESFEALTNEHASMVNRDTDMPIPNAGMEERTSTWVEKIKIELQRCKILFSTFPLARLTILVWITYIFDYWGFSIAGSFLPTILLQKNKAIDISTAETYRNFVIIYVCGIPGVMLGTLMYVIPRVGRKWAMVGSSALMGISLFLFATVNTEASNIGLNAMEYFFQSMFNAVLYGWTPEVFPAPIRGTASGLASFWGRLFSIVSPLIAADLLSKSVNGPLYLAGSGVFVSTIALVLMPTKSMGAQSY</sequence>
<dbReference type="EMBL" id="JACCJC010000030">
    <property type="protein sequence ID" value="KAF6234382.1"/>
    <property type="molecule type" value="Genomic_DNA"/>
</dbReference>
<dbReference type="GO" id="GO:0022857">
    <property type="term" value="F:transmembrane transporter activity"/>
    <property type="evidence" value="ECO:0007669"/>
    <property type="project" value="InterPro"/>
</dbReference>
<feature type="domain" description="Major facilitator superfamily (MFS) profile" evidence="7">
    <location>
        <begin position="61"/>
        <end position="543"/>
    </location>
</feature>
<feature type="transmembrane region" description="Helical" evidence="6">
    <location>
        <begin position="184"/>
        <end position="207"/>
    </location>
</feature>
<proteinExistence type="predicted"/>
<organism evidence="8 9">
    <name type="scientific">Letharia columbiana</name>
    <dbReference type="NCBI Taxonomy" id="112416"/>
    <lineage>
        <taxon>Eukaryota</taxon>
        <taxon>Fungi</taxon>
        <taxon>Dikarya</taxon>
        <taxon>Ascomycota</taxon>
        <taxon>Pezizomycotina</taxon>
        <taxon>Lecanoromycetes</taxon>
        <taxon>OSLEUM clade</taxon>
        <taxon>Lecanoromycetidae</taxon>
        <taxon>Lecanorales</taxon>
        <taxon>Lecanorineae</taxon>
        <taxon>Parmeliaceae</taxon>
        <taxon>Letharia</taxon>
    </lineage>
</organism>
<evidence type="ECO:0000256" key="5">
    <source>
        <dbReference type="ARBA" id="ARBA00023136"/>
    </source>
</evidence>
<dbReference type="AlphaFoldDB" id="A0A8H6L3P2"/>
<dbReference type="RefSeq" id="XP_037163779.1">
    <property type="nucleotide sequence ID" value="XM_037309319.1"/>
</dbReference>
<evidence type="ECO:0000256" key="3">
    <source>
        <dbReference type="ARBA" id="ARBA00022692"/>
    </source>
</evidence>
<feature type="transmembrane region" description="Helical" evidence="6">
    <location>
        <begin position="350"/>
        <end position="370"/>
    </location>
</feature>
<dbReference type="Proteomes" id="UP000578531">
    <property type="component" value="Unassembled WGS sequence"/>
</dbReference>
<evidence type="ECO:0000256" key="4">
    <source>
        <dbReference type="ARBA" id="ARBA00022989"/>
    </source>
</evidence>
<evidence type="ECO:0000256" key="6">
    <source>
        <dbReference type="SAM" id="Phobius"/>
    </source>
</evidence>
<dbReference type="InterPro" id="IPR036259">
    <property type="entry name" value="MFS_trans_sf"/>
</dbReference>
<dbReference type="InterPro" id="IPR005828">
    <property type="entry name" value="MFS_sugar_transport-like"/>
</dbReference>
<evidence type="ECO:0000259" key="7">
    <source>
        <dbReference type="PROSITE" id="PS50850"/>
    </source>
</evidence>
<feature type="transmembrane region" description="Helical" evidence="6">
    <location>
        <begin position="151"/>
        <end position="177"/>
    </location>
</feature>
<protein>
    <recommendedName>
        <fullName evidence="7">Major facilitator superfamily (MFS) profile domain-containing protein</fullName>
    </recommendedName>
</protein>
<evidence type="ECO:0000256" key="1">
    <source>
        <dbReference type="ARBA" id="ARBA00004141"/>
    </source>
</evidence>
<dbReference type="PANTHER" id="PTHR23511">
    <property type="entry name" value="SYNAPTIC VESICLE GLYCOPROTEIN 2"/>
    <property type="match status" value="1"/>
</dbReference>
<dbReference type="SUPFAM" id="SSF103473">
    <property type="entry name" value="MFS general substrate transporter"/>
    <property type="match status" value="1"/>
</dbReference>
<name>A0A8H6L3P2_9LECA</name>
<dbReference type="CDD" id="cd17316">
    <property type="entry name" value="MFS_SV2_like"/>
    <property type="match status" value="1"/>
</dbReference>
<comment type="subcellular location">
    <subcellularLocation>
        <location evidence="1">Membrane</location>
        <topology evidence="1">Multi-pass membrane protein</topology>
    </subcellularLocation>
</comment>
<keyword evidence="4 6" id="KW-1133">Transmembrane helix</keyword>
<dbReference type="InterPro" id="IPR020846">
    <property type="entry name" value="MFS_dom"/>
</dbReference>
<feature type="transmembrane region" description="Helical" evidence="6">
    <location>
        <begin position="405"/>
        <end position="424"/>
    </location>
</feature>
<evidence type="ECO:0000313" key="9">
    <source>
        <dbReference type="Proteomes" id="UP000578531"/>
    </source>
</evidence>
<reference evidence="8 9" key="1">
    <citation type="journal article" date="2020" name="Genomics">
        <title>Complete, high-quality genomes from long-read metagenomic sequencing of two wolf lichen thalli reveals enigmatic genome architecture.</title>
        <authorList>
            <person name="McKenzie S.K."/>
            <person name="Walston R.F."/>
            <person name="Allen J.L."/>
        </authorList>
    </citation>
    <scope>NUCLEOTIDE SEQUENCE [LARGE SCALE GENOMIC DNA]</scope>
    <source>
        <strain evidence="8">WasteWater2</strain>
    </source>
</reference>
<feature type="transmembrane region" description="Helical" evidence="6">
    <location>
        <begin position="521"/>
        <end position="538"/>
    </location>
</feature>
<dbReference type="GO" id="GO:0016020">
    <property type="term" value="C:membrane"/>
    <property type="evidence" value="ECO:0007669"/>
    <property type="project" value="UniProtKB-SubCell"/>
</dbReference>
<evidence type="ECO:0000313" key="8">
    <source>
        <dbReference type="EMBL" id="KAF6234382.1"/>
    </source>
</evidence>
<feature type="transmembrane region" description="Helical" evidence="6">
    <location>
        <begin position="126"/>
        <end position="145"/>
    </location>
</feature>